<proteinExistence type="predicted"/>
<feature type="region of interest" description="Disordered" evidence="1">
    <location>
        <begin position="48"/>
        <end position="72"/>
    </location>
</feature>
<sequence>MRTSSTLTEQSATSALAPGQCAPLSYRWREHARAARSLTGSAFLHAARPSPRTQGLRGEGKKKAAHVATRPSHALRVPSPLSAHLAAESPGARKGDRSFSWPRAALRMRAECSSECATLPARGPPGGGTVRRVRWALGTEPQHLPWSGPRLRTCISPPHRPSHRDFATAACTRLASSMHGSELGFVGDGRRHSRSESPPVGATSAGHEELREIALESTCMQNLSRQLERSCEGTARAPTARAEDDLRKHPRAETHMHSPHLASVSATPRPLRECDGSLRRVTAFILSYKGPGTTA</sequence>
<protein>
    <submittedName>
        <fullName evidence="2">Uncharacterized protein</fullName>
    </submittedName>
</protein>
<comment type="caution">
    <text evidence="2">The sequence shown here is derived from an EMBL/GenBank/DDBJ whole genome shotgun (WGS) entry which is preliminary data.</text>
</comment>
<evidence type="ECO:0000313" key="3">
    <source>
        <dbReference type="Proteomes" id="UP000311382"/>
    </source>
</evidence>
<keyword evidence="3" id="KW-1185">Reference proteome</keyword>
<dbReference type="EMBL" id="SOZI01000101">
    <property type="protein sequence ID" value="TNY19288.1"/>
    <property type="molecule type" value="Genomic_DNA"/>
</dbReference>
<dbReference type="Proteomes" id="UP000311382">
    <property type="component" value="Unassembled WGS sequence"/>
</dbReference>
<evidence type="ECO:0000313" key="2">
    <source>
        <dbReference type="EMBL" id="TNY19288.1"/>
    </source>
</evidence>
<reference evidence="2 3" key="1">
    <citation type="submission" date="2019-03" db="EMBL/GenBank/DDBJ databases">
        <title>Rhodosporidium diobovatum UCD-FST 08-225 genome sequencing, assembly, and annotation.</title>
        <authorList>
            <person name="Fakankun I.U."/>
            <person name="Fristensky B."/>
            <person name="Levin D.B."/>
        </authorList>
    </citation>
    <scope>NUCLEOTIDE SEQUENCE [LARGE SCALE GENOMIC DNA]</scope>
    <source>
        <strain evidence="2 3">UCD-FST 08-225</strain>
    </source>
</reference>
<gene>
    <name evidence="2" type="ORF">DMC30DRAFT_400893</name>
</gene>
<name>A0A5C5FQZ0_9BASI</name>
<dbReference type="AlphaFoldDB" id="A0A5C5FQZ0"/>
<evidence type="ECO:0000256" key="1">
    <source>
        <dbReference type="SAM" id="MobiDB-lite"/>
    </source>
</evidence>
<accession>A0A5C5FQZ0</accession>
<organism evidence="2 3">
    <name type="scientific">Rhodotorula diobovata</name>
    <dbReference type="NCBI Taxonomy" id="5288"/>
    <lineage>
        <taxon>Eukaryota</taxon>
        <taxon>Fungi</taxon>
        <taxon>Dikarya</taxon>
        <taxon>Basidiomycota</taxon>
        <taxon>Pucciniomycotina</taxon>
        <taxon>Microbotryomycetes</taxon>
        <taxon>Sporidiobolales</taxon>
        <taxon>Sporidiobolaceae</taxon>
        <taxon>Rhodotorula</taxon>
    </lineage>
</organism>
<feature type="region of interest" description="Disordered" evidence="1">
    <location>
        <begin position="250"/>
        <end position="269"/>
    </location>
</feature>